<dbReference type="OrthoDB" id="2135488at2759"/>
<organism evidence="3">
    <name type="scientific">Gongylonema pulchrum</name>
    <dbReference type="NCBI Taxonomy" id="637853"/>
    <lineage>
        <taxon>Eukaryota</taxon>
        <taxon>Metazoa</taxon>
        <taxon>Ecdysozoa</taxon>
        <taxon>Nematoda</taxon>
        <taxon>Chromadorea</taxon>
        <taxon>Rhabditida</taxon>
        <taxon>Spirurina</taxon>
        <taxon>Spiruromorpha</taxon>
        <taxon>Spiruroidea</taxon>
        <taxon>Gongylonematidae</taxon>
        <taxon>Gongylonema</taxon>
    </lineage>
</organism>
<evidence type="ECO:0000313" key="1">
    <source>
        <dbReference type="EMBL" id="VDK63146.1"/>
    </source>
</evidence>
<sequence>MRVSKDPNLSFKLVVNEQRRAAAREQCEKLFADSNLLTESKMQLINEFMYGCGVNPCPQFGAAIIVKISETYENELQRDGTVQAQQIESFFEVFVAFKGF</sequence>
<dbReference type="Proteomes" id="UP000271098">
    <property type="component" value="Unassembled WGS sequence"/>
</dbReference>
<reference evidence="1 2" key="2">
    <citation type="submission" date="2018-11" db="EMBL/GenBank/DDBJ databases">
        <authorList>
            <consortium name="Pathogen Informatics"/>
        </authorList>
    </citation>
    <scope>NUCLEOTIDE SEQUENCE [LARGE SCALE GENOMIC DNA]</scope>
</reference>
<dbReference type="EMBL" id="UYRT01025019">
    <property type="protein sequence ID" value="VDK63146.1"/>
    <property type="molecule type" value="Genomic_DNA"/>
</dbReference>
<evidence type="ECO:0000313" key="2">
    <source>
        <dbReference type="Proteomes" id="UP000271098"/>
    </source>
</evidence>
<accession>A0A183DIH3</accession>
<dbReference type="WBParaSite" id="GPUH_0000852401-mRNA-1">
    <property type="protein sequence ID" value="GPUH_0000852401-mRNA-1"/>
    <property type="gene ID" value="GPUH_0000852401"/>
</dbReference>
<reference evidence="3" key="1">
    <citation type="submission" date="2016-06" db="UniProtKB">
        <authorList>
            <consortium name="WormBaseParasite"/>
        </authorList>
    </citation>
    <scope>IDENTIFICATION</scope>
</reference>
<protein>
    <submittedName>
        <fullName evidence="3">EF-hand domain-containing protein</fullName>
    </submittedName>
</protein>
<gene>
    <name evidence="1" type="ORF">GPUH_LOCUS8510</name>
</gene>
<evidence type="ECO:0000313" key="3">
    <source>
        <dbReference type="WBParaSite" id="GPUH_0000852401-mRNA-1"/>
    </source>
</evidence>
<name>A0A183DIH3_9BILA</name>
<keyword evidence="2" id="KW-1185">Reference proteome</keyword>
<dbReference type="AlphaFoldDB" id="A0A183DIH3"/>
<proteinExistence type="predicted"/>